<dbReference type="AlphaFoldDB" id="A0AAN5CEV6"/>
<accession>A0AAN5CEV6</accession>
<sequence length="114" mass="13198">MGDFDYSTHYRYAALMLCPLALFGFTCNLIVVLFIRKMPSLTNSFGNLTLSQALADTCHQAIFAFYFAPCLLLSVSGYFKHESIFKVVVNHYIRRMPLIHNMHQVHRRLHSLIK</sequence>
<keyword evidence="1" id="KW-0812">Transmembrane</keyword>
<evidence type="ECO:0000313" key="3">
    <source>
        <dbReference type="EMBL" id="GMR39246.1"/>
    </source>
</evidence>
<proteinExistence type="predicted"/>
<gene>
    <name evidence="3" type="ORF">PMAYCL1PPCAC_09441</name>
</gene>
<dbReference type="PANTHER" id="PTHR23017:SF44">
    <property type="entry name" value="G-PROTEIN COUPLED RECEPTORS FAMILY 1 PROFILE DOMAIN-CONTAINING PROTEIN"/>
    <property type="match status" value="1"/>
</dbReference>
<dbReference type="PANTHER" id="PTHR23017">
    <property type="entry name" value="SERPENTINE RECEPTOR, CLASS X"/>
    <property type="match status" value="1"/>
</dbReference>
<comment type="caution">
    <text evidence="3">The sequence shown here is derived from an EMBL/GenBank/DDBJ whole genome shotgun (WGS) entry which is preliminary data.</text>
</comment>
<keyword evidence="1" id="KW-0472">Membrane</keyword>
<dbReference type="EMBL" id="BTRK01000002">
    <property type="protein sequence ID" value="GMR39246.1"/>
    <property type="molecule type" value="Genomic_DNA"/>
</dbReference>
<dbReference type="Proteomes" id="UP001328107">
    <property type="component" value="Unassembled WGS sequence"/>
</dbReference>
<protein>
    <recommendedName>
        <fullName evidence="2">7TM GPCR serpentine receptor class x (Srx) domain-containing protein</fullName>
    </recommendedName>
</protein>
<reference evidence="4" key="1">
    <citation type="submission" date="2022-10" db="EMBL/GenBank/DDBJ databases">
        <title>Genome assembly of Pristionchus species.</title>
        <authorList>
            <person name="Yoshida K."/>
            <person name="Sommer R.J."/>
        </authorList>
    </citation>
    <scope>NUCLEOTIDE SEQUENCE [LARGE SCALE GENOMIC DNA]</scope>
    <source>
        <strain evidence="4">RS5460</strain>
    </source>
</reference>
<evidence type="ECO:0000259" key="2">
    <source>
        <dbReference type="Pfam" id="PF10328"/>
    </source>
</evidence>
<keyword evidence="1" id="KW-1133">Transmembrane helix</keyword>
<feature type="domain" description="7TM GPCR serpentine receptor class x (Srx)" evidence="2">
    <location>
        <begin position="20"/>
        <end position="92"/>
    </location>
</feature>
<organism evidence="3 4">
    <name type="scientific">Pristionchus mayeri</name>
    <dbReference type="NCBI Taxonomy" id="1317129"/>
    <lineage>
        <taxon>Eukaryota</taxon>
        <taxon>Metazoa</taxon>
        <taxon>Ecdysozoa</taxon>
        <taxon>Nematoda</taxon>
        <taxon>Chromadorea</taxon>
        <taxon>Rhabditida</taxon>
        <taxon>Rhabditina</taxon>
        <taxon>Diplogasteromorpha</taxon>
        <taxon>Diplogasteroidea</taxon>
        <taxon>Neodiplogasteridae</taxon>
        <taxon>Pristionchus</taxon>
    </lineage>
</organism>
<evidence type="ECO:0000313" key="4">
    <source>
        <dbReference type="Proteomes" id="UP001328107"/>
    </source>
</evidence>
<keyword evidence="4" id="KW-1185">Reference proteome</keyword>
<dbReference type="InterPro" id="IPR019430">
    <property type="entry name" value="7TM_GPCR_serpentine_rcpt_Srx"/>
</dbReference>
<dbReference type="Pfam" id="PF10328">
    <property type="entry name" value="7TM_GPCR_Srx"/>
    <property type="match status" value="1"/>
</dbReference>
<name>A0AAN5CEV6_9BILA</name>
<evidence type="ECO:0000256" key="1">
    <source>
        <dbReference type="SAM" id="Phobius"/>
    </source>
</evidence>
<feature type="transmembrane region" description="Helical" evidence="1">
    <location>
        <begin position="12"/>
        <end position="35"/>
    </location>
</feature>